<gene>
    <name evidence="2" type="ORF">MNQ99_18400</name>
</gene>
<feature type="compositionally biased region" description="Low complexity" evidence="1">
    <location>
        <begin position="124"/>
        <end position="135"/>
    </location>
</feature>
<keyword evidence="3" id="KW-1185">Reference proteome</keyword>
<sequence>MSVDPVSGRGGTPALDKIKRRGRLGKASSRSVIEDMSASSPMEEPELAQRAESQPPAPAQPAPQPIQQQVQQPAPQPVQQPVQEPVEQAMRQPVQPAPFVHQVPIPAVQQIPVQILQDAPAPVAAPVEAAPQQSEAESKKDAPKKASFFQSKEAGDRMRSTYNSTRPMTRYRTLSEFICAAVEKECARLEAQYNNGEPYDSDPDDVPRGRPVGG</sequence>
<evidence type="ECO:0000313" key="3">
    <source>
        <dbReference type="Proteomes" id="UP000829069"/>
    </source>
</evidence>
<proteinExistence type="predicted"/>
<feature type="region of interest" description="Disordered" evidence="1">
    <location>
        <begin position="1"/>
        <end position="93"/>
    </location>
</feature>
<feature type="region of interest" description="Disordered" evidence="1">
    <location>
        <begin position="124"/>
        <end position="164"/>
    </location>
</feature>
<feature type="compositionally biased region" description="Low complexity" evidence="1">
    <location>
        <begin position="65"/>
        <end position="89"/>
    </location>
</feature>
<organism evidence="2 3">
    <name type="scientific">Arthrobacter sulfonylureivorans</name>
    <dbReference type="NCBI Taxonomy" id="2486855"/>
    <lineage>
        <taxon>Bacteria</taxon>
        <taxon>Bacillati</taxon>
        <taxon>Actinomycetota</taxon>
        <taxon>Actinomycetes</taxon>
        <taxon>Micrococcales</taxon>
        <taxon>Micrococcaceae</taxon>
        <taxon>Arthrobacter</taxon>
    </lineage>
</organism>
<evidence type="ECO:0000256" key="1">
    <source>
        <dbReference type="SAM" id="MobiDB-lite"/>
    </source>
</evidence>
<dbReference type="Proteomes" id="UP000829069">
    <property type="component" value="Plasmid p1"/>
</dbReference>
<dbReference type="Gene3D" id="6.10.180.30">
    <property type="match status" value="1"/>
</dbReference>
<evidence type="ECO:0008006" key="4">
    <source>
        <dbReference type="Google" id="ProtNLM"/>
    </source>
</evidence>
<reference evidence="2 3" key="1">
    <citation type="submission" date="2022-03" db="EMBL/GenBank/DDBJ databases">
        <title>Isotopic signatures of nitrous oxide derived from detoxification processes.</title>
        <authorList>
            <person name="Behrendt U."/>
            <person name="Buchen C."/>
            <person name="Well R."/>
            <person name="Ulrich A."/>
            <person name="Rohe L."/>
            <person name="Kolb S."/>
            <person name="Schloter M."/>
            <person name="Horn M.A."/>
            <person name="Augustin J."/>
        </authorList>
    </citation>
    <scope>NUCLEOTIDE SEQUENCE [LARGE SCALE GENOMIC DNA]</scope>
    <source>
        <strain evidence="2 3">S4-C24</strain>
        <plasmid evidence="2 3">p1</plasmid>
    </source>
</reference>
<feature type="compositionally biased region" description="Pro residues" evidence="1">
    <location>
        <begin position="55"/>
        <end position="64"/>
    </location>
</feature>
<geneLocation type="plasmid" evidence="2 3">
    <name>p1</name>
</geneLocation>
<dbReference type="EMBL" id="CP093327">
    <property type="protein sequence ID" value="UNK47846.1"/>
    <property type="molecule type" value="Genomic_DNA"/>
</dbReference>
<feature type="region of interest" description="Disordered" evidence="1">
    <location>
        <begin position="193"/>
        <end position="214"/>
    </location>
</feature>
<keyword evidence="2" id="KW-0614">Plasmid</keyword>
<evidence type="ECO:0000313" key="2">
    <source>
        <dbReference type="EMBL" id="UNK47846.1"/>
    </source>
</evidence>
<name>A0ABY3WEG0_9MICC</name>
<dbReference type="RefSeq" id="WP_241915545.1">
    <property type="nucleotide sequence ID" value="NZ_CP093327.1"/>
</dbReference>
<accession>A0ABY3WEG0</accession>
<protein>
    <recommendedName>
        <fullName evidence="4">Centromere-binding protein ParB C-terminal domain-containing protein</fullName>
    </recommendedName>
</protein>